<dbReference type="Proteomes" id="UP000054978">
    <property type="component" value="Unassembled WGS sequence"/>
</dbReference>
<evidence type="ECO:0000313" key="1">
    <source>
        <dbReference type="EMBL" id="SAK68083.1"/>
    </source>
</evidence>
<dbReference type="EMBL" id="FCOB02000013">
    <property type="protein sequence ID" value="SAK68083.1"/>
    <property type="molecule type" value="Genomic_DNA"/>
</dbReference>
<proteinExistence type="predicted"/>
<sequence>MNHFLIAFGTLWVLICVYAVLAHHFATSEPDVPSSCELPRWPGREVIMPTSHLRERRGTSRLRLQRCAKSTSRKRKFYVLCDIGDESYNGAVNSDCVAYRRDSGTE</sequence>
<comment type="caution">
    <text evidence="1">The sequence shown here is derived from an EMBL/GenBank/DDBJ whole genome shotgun (WGS) entry which is preliminary data.</text>
</comment>
<organism evidence="1 2">
    <name type="scientific">Caballeronia ptereochthonis</name>
    <dbReference type="NCBI Taxonomy" id="1777144"/>
    <lineage>
        <taxon>Bacteria</taxon>
        <taxon>Pseudomonadati</taxon>
        <taxon>Pseudomonadota</taxon>
        <taxon>Betaproteobacteria</taxon>
        <taxon>Burkholderiales</taxon>
        <taxon>Burkholderiaceae</taxon>
        <taxon>Caballeronia</taxon>
    </lineage>
</organism>
<reference evidence="1" key="1">
    <citation type="submission" date="2016-01" db="EMBL/GenBank/DDBJ databases">
        <authorList>
            <person name="Peeters C."/>
        </authorList>
    </citation>
    <scope>NUCLEOTIDE SEQUENCE [LARGE SCALE GENOMIC DNA]</scope>
    <source>
        <strain evidence="1">LMG 29326</strain>
    </source>
</reference>
<gene>
    <name evidence="1" type="ORF">AWB83_03144</name>
</gene>
<keyword evidence="2" id="KW-1185">Reference proteome</keyword>
<accession>A0A158BDI2</accession>
<protein>
    <submittedName>
        <fullName evidence="1">Uncharacterized protein</fullName>
    </submittedName>
</protein>
<name>A0A158BDI2_9BURK</name>
<dbReference type="AlphaFoldDB" id="A0A158BDI2"/>
<evidence type="ECO:0000313" key="2">
    <source>
        <dbReference type="Proteomes" id="UP000054978"/>
    </source>
</evidence>